<dbReference type="PROSITE" id="PS50294">
    <property type="entry name" value="WD_REPEATS_REGION"/>
    <property type="match status" value="2"/>
</dbReference>
<dbReference type="Proteomes" id="UP000286921">
    <property type="component" value="Unassembled WGS sequence"/>
</dbReference>
<keyword evidence="9" id="KW-1185">Reference proteome</keyword>
<feature type="repeat" description="WD" evidence="3">
    <location>
        <begin position="1115"/>
        <end position="1156"/>
    </location>
</feature>
<evidence type="ECO:0000313" key="8">
    <source>
        <dbReference type="EMBL" id="GCB23741.1"/>
    </source>
</evidence>
<dbReference type="InterPro" id="IPR056884">
    <property type="entry name" value="NPHP3-like_N"/>
</dbReference>
<dbReference type="InterPro" id="IPR011047">
    <property type="entry name" value="Quinoprotein_ADH-like_sf"/>
</dbReference>
<evidence type="ECO:0000313" key="9">
    <source>
        <dbReference type="Proteomes" id="UP000286921"/>
    </source>
</evidence>
<proteinExistence type="predicted"/>
<dbReference type="InterPro" id="IPR015943">
    <property type="entry name" value="WD40/YVTN_repeat-like_dom_sf"/>
</dbReference>
<dbReference type="CDD" id="cd00200">
    <property type="entry name" value="WD40"/>
    <property type="match status" value="1"/>
</dbReference>
<evidence type="ECO:0000256" key="5">
    <source>
        <dbReference type="SAM" id="MobiDB-lite"/>
    </source>
</evidence>
<dbReference type="SMART" id="SM00320">
    <property type="entry name" value="WD40"/>
    <property type="match status" value="9"/>
</dbReference>
<keyword evidence="1 3" id="KW-0853">WD repeat</keyword>
<dbReference type="Pfam" id="PF00400">
    <property type="entry name" value="WD40"/>
    <property type="match status" value="4"/>
</dbReference>
<dbReference type="PROSITE" id="PS50082">
    <property type="entry name" value="WD_REPEATS_2"/>
    <property type="match status" value="3"/>
</dbReference>
<dbReference type="SUPFAM" id="SSF50998">
    <property type="entry name" value="Quinoprotein alcohol dehydrogenase-like"/>
    <property type="match status" value="1"/>
</dbReference>
<dbReference type="PANTHER" id="PTHR19848:SF8">
    <property type="entry name" value="F-BOX AND WD REPEAT DOMAIN CONTAINING 7"/>
    <property type="match status" value="1"/>
</dbReference>
<dbReference type="InterPro" id="IPR027417">
    <property type="entry name" value="P-loop_NTPase"/>
</dbReference>
<dbReference type="InterPro" id="IPR031359">
    <property type="entry name" value="NACHT_N"/>
</dbReference>
<dbReference type="InterPro" id="IPR001680">
    <property type="entry name" value="WD40_rpt"/>
</dbReference>
<evidence type="ECO:0000256" key="2">
    <source>
        <dbReference type="ARBA" id="ARBA00022737"/>
    </source>
</evidence>
<dbReference type="Gene3D" id="3.40.50.300">
    <property type="entry name" value="P-loop containing nucleotide triphosphate hydrolases"/>
    <property type="match status" value="1"/>
</dbReference>
<evidence type="ECO:0000256" key="3">
    <source>
        <dbReference type="PROSITE-ProRule" id="PRU00221"/>
    </source>
</evidence>
<dbReference type="PRINTS" id="PR00320">
    <property type="entry name" value="GPROTEINBRPT"/>
</dbReference>
<feature type="repeat" description="WD" evidence="3">
    <location>
        <begin position="1157"/>
        <end position="1198"/>
    </location>
</feature>
<keyword evidence="4" id="KW-0175">Coiled coil</keyword>
<name>A0A401KWU1_ASPAW</name>
<dbReference type="EMBL" id="BDHI01000015">
    <property type="protein sequence ID" value="GCB23741.1"/>
    <property type="molecule type" value="Genomic_DNA"/>
</dbReference>
<reference evidence="8 9" key="1">
    <citation type="submission" date="2016-09" db="EMBL/GenBank/DDBJ databases">
        <title>Aspergillus awamori IFM 58123T.</title>
        <authorList>
            <person name="Kusuya Y."/>
            <person name="Shimizu M."/>
            <person name="Takahashi H."/>
            <person name="Yaguchi T."/>
        </authorList>
    </citation>
    <scope>NUCLEOTIDE SEQUENCE [LARGE SCALE GENOMIC DNA]</scope>
    <source>
        <strain evidence="8 9">IFM 58123</strain>
    </source>
</reference>
<evidence type="ECO:0000256" key="1">
    <source>
        <dbReference type="ARBA" id="ARBA00022574"/>
    </source>
</evidence>
<feature type="repeat" description="WD" evidence="3">
    <location>
        <begin position="1020"/>
        <end position="1061"/>
    </location>
</feature>
<feature type="domain" description="Nephrocystin 3-like N-terminal" evidence="7">
    <location>
        <begin position="362"/>
        <end position="521"/>
    </location>
</feature>
<sequence>MGCPKLRNPFRKRHSKIQTREETIGSSSNPLEISSNALSGICSTLEPVAQPKSQTDALPAEDNQVPLSSETALPRRNGKVRRRNLWQEAYDALDEKQRQYINPVKEHEQSSDNHENADTNPVCKTLDEVVQTVKAQYEIRISRRGDSQLRDAANKILTATLSCKEIISAIVAFDPTGHASSAWTVVSLGLTMTQNYRDQQMAWFQSSAILTDILARYAVIEKLYRDESSELNDKIEDAILRVYIAVLKYAAEGMKIYRSNTGKRLMHSVVTLANLPLTDVQSSIDTEETHLEKWLRMYQQMQRKQEANNILLGVDRLLDDIRDVAQKIELDKLPIAEGAHFNSHMDEDQVECLENTRVELLDEITDWVDDTQGKTIFWLRGVAGTGKSTISRTVARKLQERELLGASFFFKRGEGDRGNASRFITTIAKQFMIALPQLRKEIATAMKDDLIVSKSLKEQFDHLLLKPLLDMEMSNGQRLPVVIVVDALDECEERSIETIIQLLPRVQESKTIYLKVFVTSRPEHPILEGFEQIEGEHKDVALHEIERCTIERDMALFFEDRLSRIRKKRKLEDTWPGEIKTQALVDMAMPLFIFAATVCRLLEDYRWDPDDSLNNILKRQYNNSQLDKTYLPVLEKLIGGQDQQAQNELVKQFQQVVGIIVVLESPLSIASLSKLINVKENLIRIRLDSFHSVLNIPSDNDKPVRMFHLSFREFLLHPATRENTILSVDGQSTHRDLAYKCIAVMMDPQHGLRQNICGLPGYGTSRDDIGAERIERCFPAELRYATRYWVHHLTQGALNISDQDGVHEFLETHFLHWLEAMSILAHLSETIGSVNMLLSVVQTSHAFRISKFLYDAKRFTLKNIPIVKKFPLQLYSSALLVSDYWGAELQTLETGFEKINCLAFSPDGRTFLTFGESLKLWETSTGGLRNTLVSHVPFGVKCAFSPDGKLVAALTFGKILLWDSLYGTLKHTLEVLSEWGIAIAFLSNEHLVLASSDKTLRIWSTISGKLQQTAIFGNNEGPMSEQLVTTTFSPDGSLLVYTLQDGTTKLWDTAKTEVRHVLKSHGQSPILTTFASRNMSIDLVTFSPDDKLVVLVRRNKVMLWDTARLEEMHALEGHTDSVRIVRPSPTGSFLASGSGDTTVRLWDILTGTVQRVLQGHSNAITDVSISPNGHLLAASSEDGLIKIWDVSNGDLQCTLSSDNSGSVACMLFSPDGNLFLTTWEHKTCLWDVVTGLCKWTVEQEIFGIHTIDAALSLDSRLISFVDRGKVILRNTANGREERVFTDCSTAALRFSPDGKLFSSGYAWTGVKAWNVTDGTLRQTLGAKKTKRYSWLLDANRDEYMIHHRAQDYFIPSEDYDWIELGEDSILWLPPEYRAQYGEALTRVGNTVIAMSSLVQASIGHNRARITIHPKRRRSIVQLQRAMHFQTPHSRTGIETIYVLPYSTWKSCKNPTKSPKNAPIMTTTLWDPDRIFQITKGPHERGMFCLGRARSRYDSRCRWDIPYTKYQIVRETLDEIAAKLPHEIYDDELKVLAKWGLCDYHSGQVHEVVSGWHYALASLANLYSAYKERAETSHAVHQVLQAEVKRCRDLLPPDEDNPQKNLSVLLKRHMRKYSELVEAGKANSALANKLQEERRGEEEKMRKMSDLQAKLETSEKKCQALREENAGLVVEVRAKGEECERLQEQLGEATAEFSDMQRANEKLRDVNEEMRKEVDDKQGQLNEITAELSVVRCNNSNLRDANEEMRREIKGKQERLDEIRGDLFNMGFAKDSLEDANEKMRREVDSKQEQIETITAQLASISADLDSTKNELSVACETKTQVQNNLREAVEEISNLQARLTEIHEQQSTTIWCKIKRWIREKASCLSRDRRRHEIRDKEEEVALAPVKPINVG</sequence>
<evidence type="ECO:0000259" key="6">
    <source>
        <dbReference type="Pfam" id="PF17100"/>
    </source>
</evidence>
<dbReference type="SUPFAM" id="SSF117289">
    <property type="entry name" value="Nucleoporin domain"/>
    <property type="match status" value="1"/>
</dbReference>
<dbReference type="Gene3D" id="2.130.10.10">
    <property type="entry name" value="YVTN repeat-like/Quinoprotein amine dehydrogenase"/>
    <property type="match status" value="3"/>
</dbReference>
<evidence type="ECO:0000259" key="7">
    <source>
        <dbReference type="Pfam" id="PF24883"/>
    </source>
</evidence>
<organism evidence="8 9">
    <name type="scientific">Aspergillus awamori</name>
    <name type="common">Black koji mold</name>
    <dbReference type="NCBI Taxonomy" id="105351"/>
    <lineage>
        <taxon>Eukaryota</taxon>
        <taxon>Fungi</taxon>
        <taxon>Dikarya</taxon>
        <taxon>Ascomycota</taxon>
        <taxon>Pezizomycotina</taxon>
        <taxon>Eurotiomycetes</taxon>
        <taxon>Eurotiomycetidae</taxon>
        <taxon>Eurotiales</taxon>
        <taxon>Aspergillaceae</taxon>
        <taxon>Aspergillus</taxon>
    </lineage>
</organism>
<gene>
    <name evidence="8" type="ORF">AAWM_06626</name>
</gene>
<dbReference type="InterPro" id="IPR020472">
    <property type="entry name" value="WD40_PAC1"/>
</dbReference>
<comment type="caution">
    <text evidence="8">The sequence shown here is derived from an EMBL/GenBank/DDBJ whole genome shotgun (WGS) entry which is preliminary data.</text>
</comment>
<dbReference type="Pfam" id="PF24883">
    <property type="entry name" value="NPHP3_N"/>
    <property type="match status" value="1"/>
</dbReference>
<dbReference type="Pfam" id="PF17100">
    <property type="entry name" value="NACHT_N"/>
    <property type="match status" value="1"/>
</dbReference>
<dbReference type="InterPro" id="IPR019775">
    <property type="entry name" value="WD40_repeat_CS"/>
</dbReference>
<feature type="compositionally biased region" description="Basic residues" evidence="5">
    <location>
        <begin position="8"/>
        <end position="17"/>
    </location>
</feature>
<evidence type="ECO:0000256" key="4">
    <source>
        <dbReference type="SAM" id="Coils"/>
    </source>
</evidence>
<feature type="coiled-coil region" evidence="4">
    <location>
        <begin position="1630"/>
        <end position="1849"/>
    </location>
</feature>
<dbReference type="PROSITE" id="PS00678">
    <property type="entry name" value="WD_REPEATS_1"/>
    <property type="match status" value="2"/>
</dbReference>
<feature type="region of interest" description="Disordered" evidence="5">
    <location>
        <begin position="1"/>
        <end position="31"/>
    </location>
</feature>
<keyword evidence="2" id="KW-0677">Repeat</keyword>
<feature type="domain" description="NWD NACHT-NTPase N-terminal" evidence="6">
    <location>
        <begin position="84"/>
        <end position="273"/>
    </location>
</feature>
<dbReference type="PANTHER" id="PTHR19848">
    <property type="entry name" value="WD40 REPEAT PROTEIN"/>
    <property type="match status" value="1"/>
</dbReference>
<protein>
    <submittedName>
        <fullName evidence="8">Vegetative incompatibility protein HET-E-1</fullName>
    </submittedName>
</protein>
<dbReference type="SUPFAM" id="SSF52540">
    <property type="entry name" value="P-loop containing nucleoside triphosphate hydrolases"/>
    <property type="match status" value="1"/>
</dbReference>
<accession>A0A401KWU1</accession>
<dbReference type="STRING" id="105351.A0A401KWU1"/>